<feature type="compositionally biased region" description="Pro residues" evidence="1">
    <location>
        <begin position="7"/>
        <end position="17"/>
    </location>
</feature>
<accession>A0A4Z2EB71</accession>
<protein>
    <submittedName>
        <fullName evidence="2">Uncharacterized protein</fullName>
    </submittedName>
</protein>
<dbReference type="EMBL" id="SRLO01011233">
    <property type="protein sequence ID" value="TNN25973.1"/>
    <property type="molecule type" value="Genomic_DNA"/>
</dbReference>
<gene>
    <name evidence="2" type="ORF">EYF80_063891</name>
</gene>
<name>A0A4Z2EB71_9TELE</name>
<evidence type="ECO:0000313" key="2">
    <source>
        <dbReference type="EMBL" id="TNN25973.1"/>
    </source>
</evidence>
<comment type="caution">
    <text evidence="2">The sequence shown here is derived from an EMBL/GenBank/DDBJ whole genome shotgun (WGS) entry which is preliminary data.</text>
</comment>
<keyword evidence="3" id="KW-1185">Reference proteome</keyword>
<dbReference type="AlphaFoldDB" id="A0A4Z2EB71"/>
<evidence type="ECO:0000313" key="3">
    <source>
        <dbReference type="Proteomes" id="UP000314294"/>
    </source>
</evidence>
<organism evidence="2 3">
    <name type="scientific">Liparis tanakae</name>
    <name type="common">Tanaka's snailfish</name>
    <dbReference type="NCBI Taxonomy" id="230148"/>
    <lineage>
        <taxon>Eukaryota</taxon>
        <taxon>Metazoa</taxon>
        <taxon>Chordata</taxon>
        <taxon>Craniata</taxon>
        <taxon>Vertebrata</taxon>
        <taxon>Euteleostomi</taxon>
        <taxon>Actinopterygii</taxon>
        <taxon>Neopterygii</taxon>
        <taxon>Teleostei</taxon>
        <taxon>Neoteleostei</taxon>
        <taxon>Acanthomorphata</taxon>
        <taxon>Eupercaria</taxon>
        <taxon>Perciformes</taxon>
        <taxon>Cottioidei</taxon>
        <taxon>Cottales</taxon>
        <taxon>Liparidae</taxon>
        <taxon>Liparis</taxon>
    </lineage>
</organism>
<feature type="region of interest" description="Disordered" evidence="1">
    <location>
        <begin position="1"/>
        <end position="40"/>
    </location>
</feature>
<reference evidence="2 3" key="1">
    <citation type="submission" date="2019-03" db="EMBL/GenBank/DDBJ databases">
        <title>First draft genome of Liparis tanakae, snailfish: a comprehensive survey of snailfish specific genes.</title>
        <authorList>
            <person name="Kim W."/>
            <person name="Song I."/>
            <person name="Jeong J.-H."/>
            <person name="Kim D."/>
            <person name="Kim S."/>
            <person name="Ryu S."/>
            <person name="Song J.Y."/>
            <person name="Lee S.K."/>
        </authorList>
    </citation>
    <scope>NUCLEOTIDE SEQUENCE [LARGE SCALE GENOMIC DNA]</scope>
    <source>
        <tissue evidence="2">Muscle</tissue>
    </source>
</reference>
<sequence length="72" mass="7484">MDTPGDEAPPPHLPPAAIPTAGAVHPVGGPAPRHQASRNACDGVVVSPLLMEAWRVEQMNGGESPNHFSDIK</sequence>
<dbReference type="Proteomes" id="UP000314294">
    <property type="component" value="Unassembled WGS sequence"/>
</dbReference>
<proteinExistence type="predicted"/>
<evidence type="ECO:0000256" key="1">
    <source>
        <dbReference type="SAM" id="MobiDB-lite"/>
    </source>
</evidence>